<dbReference type="SMART" id="SM01022">
    <property type="entry name" value="ASCH"/>
    <property type="match status" value="1"/>
</dbReference>
<gene>
    <name evidence="2" type="ORF">CSX00_09875</name>
</gene>
<dbReference type="Pfam" id="PF04266">
    <property type="entry name" value="ASCH"/>
    <property type="match status" value="1"/>
</dbReference>
<evidence type="ECO:0000313" key="3">
    <source>
        <dbReference type="Proteomes" id="UP000224317"/>
    </source>
</evidence>
<organism evidence="2 3">
    <name type="scientific">Pseudobutyrivibrio ruminis</name>
    <dbReference type="NCBI Taxonomy" id="46206"/>
    <lineage>
        <taxon>Bacteria</taxon>
        <taxon>Bacillati</taxon>
        <taxon>Bacillota</taxon>
        <taxon>Clostridia</taxon>
        <taxon>Lachnospirales</taxon>
        <taxon>Lachnospiraceae</taxon>
        <taxon>Pseudobutyrivibrio</taxon>
    </lineage>
</organism>
<dbReference type="SUPFAM" id="SSF88697">
    <property type="entry name" value="PUA domain-like"/>
    <property type="match status" value="1"/>
</dbReference>
<comment type="caution">
    <text evidence="2">The sequence shown here is derived from an EMBL/GenBank/DDBJ whole genome shotgun (WGS) entry which is preliminary data.</text>
</comment>
<dbReference type="CDD" id="cd06553">
    <property type="entry name" value="ASCH_Ef3133_like"/>
    <property type="match status" value="1"/>
</dbReference>
<feature type="domain" description="ASCH" evidence="1">
    <location>
        <begin position="19"/>
        <end position="139"/>
    </location>
</feature>
<proteinExistence type="predicted"/>
<dbReference type="InterPro" id="IPR009326">
    <property type="entry name" value="DUF984"/>
</dbReference>
<dbReference type="AlphaFoldDB" id="A0A2G3E8J1"/>
<evidence type="ECO:0000259" key="1">
    <source>
        <dbReference type="SMART" id="SM01022"/>
    </source>
</evidence>
<dbReference type="InterPro" id="IPR007374">
    <property type="entry name" value="ASCH_domain"/>
</dbReference>
<dbReference type="Gene3D" id="3.10.400.10">
    <property type="entry name" value="Sulfate adenylyltransferase"/>
    <property type="match status" value="1"/>
</dbReference>
<dbReference type="EMBL" id="PDYH01000042">
    <property type="protein sequence ID" value="PHU39612.1"/>
    <property type="molecule type" value="Genomic_DNA"/>
</dbReference>
<dbReference type="Proteomes" id="UP000224317">
    <property type="component" value="Unassembled WGS sequence"/>
</dbReference>
<keyword evidence="3" id="KW-1185">Reference proteome</keyword>
<reference evidence="2" key="1">
    <citation type="submission" date="2017-10" db="EMBL/GenBank/DDBJ databases">
        <title>Resolving the taxonomy of Roseburia spp., Eubacterium rectale and Agathobacter spp. through phylogenomic analysis.</title>
        <authorList>
            <person name="Sheridan P.O."/>
            <person name="Walker A.W."/>
            <person name="Duncan S.H."/>
            <person name="Scott K.P."/>
            <person name="Toole P.W.O."/>
            <person name="Luis P."/>
            <person name="Flint H.J."/>
        </authorList>
    </citation>
    <scope>NUCLEOTIDE SEQUENCE [LARGE SCALE GENOMIC DNA]</scope>
    <source>
        <strain evidence="2">JK10</strain>
    </source>
</reference>
<evidence type="ECO:0000313" key="2">
    <source>
        <dbReference type="EMBL" id="PHU39612.1"/>
    </source>
</evidence>
<name>A0A2G3E8J1_9FIRM</name>
<dbReference type="PIRSF" id="PIRSF021320">
    <property type="entry name" value="DUF984"/>
    <property type="match status" value="1"/>
</dbReference>
<dbReference type="InterPro" id="IPR015947">
    <property type="entry name" value="PUA-like_sf"/>
</dbReference>
<dbReference type="PANTHER" id="PTHR39203">
    <property type="entry name" value="CYTOPLASMIC PROTEIN-RELATED"/>
    <property type="match status" value="1"/>
</dbReference>
<dbReference type="RefSeq" id="WP_099413585.1">
    <property type="nucleotide sequence ID" value="NZ_PDYH01000042.1"/>
</dbReference>
<accession>A0A2G3E8J1</accession>
<protein>
    <submittedName>
        <fullName evidence="2">RNA-binding protein</fullName>
    </submittedName>
</protein>
<dbReference type="PANTHER" id="PTHR39203:SF1">
    <property type="entry name" value="CYTOPLASMIC PROTEIN"/>
    <property type="match status" value="1"/>
</dbReference>
<sequence>MTAEEMWRASGIDGEYIAWGFGDDADTLAKLVKNGIKTATCSAYVFYEIEDEDLPQKGDYNIILDSNENAVCIIKTINVYVTRFNAVSEEHAYKEGEGDRSLEYWRKVHKEFFTEELKSLNQEFDENMELVCEEFEVVYKENGVVI</sequence>